<dbReference type="GO" id="GO:0004674">
    <property type="term" value="F:protein serine/threonine kinase activity"/>
    <property type="evidence" value="ECO:0007669"/>
    <property type="project" value="TreeGrafter"/>
</dbReference>
<keyword evidence="5" id="KW-1185">Reference proteome</keyword>
<dbReference type="STRING" id="4795.A0A225X216"/>
<dbReference type="InterPro" id="IPR011009">
    <property type="entry name" value="Kinase-like_dom_sf"/>
</dbReference>
<dbReference type="GO" id="GO:0005524">
    <property type="term" value="F:ATP binding"/>
    <property type="evidence" value="ECO:0007669"/>
    <property type="project" value="InterPro"/>
</dbReference>
<feature type="compositionally biased region" description="Acidic residues" evidence="2">
    <location>
        <begin position="520"/>
        <end position="535"/>
    </location>
</feature>
<dbReference type="SMART" id="SM00220">
    <property type="entry name" value="S_TKc"/>
    <property type="match status" value="1"/>
</dbReference>
<keyword evidence="4" id="KW-0418">Kinase</keyword>
<dbReference type="Proteomes" id="UP000198211">
    <property type="component" value="Unassembled WGS sequence"/>
</dbReference>
<reference evidence="5" key="1">
    <citation type="submission" date="2017-03" db="EMBL/GenBank/DDBJ databases">
        <title>Phytopthora megakarya and P. palmivora, two closely related causual agents of cacao black pod achieved similar genome size and gene model numbers by different mechanisms.</title>
        <authorList>
            <person name="Ali S."/>
            <person name="Shao J."/>
            <person name="Larry D.J."/>
            <person name="Kronmiller B."/>
            <person name="Shen D."/>
            <person name="Strem M.D."/>
            <person name="Melnick R.L."/>
            <person name="Guiltinan M.J."/>
            <person name="Tyler B.M."/>
            <person name="Meinhardt L.W."/>
            <person name="Bailey B.A."/>
        </authorList>
    </citation>
    <scope>NUCLEOTIDE SEQUENCE [LARGE SCALE GENOMIC DNA]</scope>
    <source>
        <strain evidence="5">zdho120</strain>
    </source>
</reference>
<name>A0A225X216_9STRA</name>
<evidence type="ECO:0000256" key="1">
    <source>
        <dbReference type="ARBA" id="ARBA00022741"/>
    </source>
</evidence>
<feature type="domain" description="Protein kinase" evidence="3">
    <location>
        <begin position="663"/>
        <end position="920"/>
    </location>
</feature>
<dbReference type="EMBL" id="NBNE01000025">
    <property type="protein sequence ID" value="OWZ24175.1"/>
    <property type="molecule type" value="Genomic_DNA"/>
</dbReference>
<feature type="region of interest" description="Disordered" evidence="2">
    <location>
        <begin position="495"/>
        <end position="570"/>
    </location>
</feature>
<dbReference type="InterPro" id="IPR000719">
    <property type="entry name" value="Prot_kinase_dom"/>
</dbReference>
<dbReference type="OrthoDB" id="248923at2759"/>
<dbReference type="PANTHER" id="PTHR22967:SF92">
    <property type="entry name" value="LD17053P"/>
    <property type="match status" value="1"/>
</dbReference>
<gene>
    <name evidence="4" type="ORF">PHMEG_000828</name>
</gene>
<dbReference type="PROSITE" id="PS50011">
    <property type="entry name" value="PROTEIN_KINASE_DOM"/>
    <property type="match status" value="1"/>
</dbReference>
<dbReference type="Gene3D" id="1.10.510.10">
    <property type="entry name" value="Transferase(Phosphotransferase) domain 1"/>
    <property type="match status" value="2"/>
</dbReference>
<dbReference type="Pfam" id="PF00069">
    <property type="entry name" value="Pkinase"/>
    <property type="match status" value="2"/>
</dbReference>
<evidence type="ECO:0000256" key="2">
    <source>
        <dbReference type="SAM" id="MobiDB-lite"/>
    </source>
</evidence>
<evidence type="ECO:0000313" key="4">
    <source>
        <dbReference type="EMBL" id="OWZ24175.1"/>
    </source>
</evidence>
<feature type="compositionally biased region" description="Basic and acidic residues" evidence="2">
    <location>
        <begin position="545"/>
        <end position="554"/>
    </location>
</feature>
<sequence>MAAKSRELVAHRTNGAYSHIGERLHDEALSDIAKKVQRHERRVVEREHQQNWMCPKCAHVNQYTDSRCQNVMALAEQRAKTHRGKSSSSGRRESASSINSSFGMAGLHPEIICGQPKPERLFQPTLLTNAANVMKTVSGNQGQSSRASSLRRQRHQNAVEKEFQQTCPFKPKISNVSKEIVREKHEAAAAAAAVHGETQRPRNPHHELYENSFQARALRDEREEEYFKQFPFKPDIGVNALWVSPDKSQNDFVERLAVDKYHELERKRVALYDKYAPDRDPQSGKELFKPEIGRAPAFARNKQGLPIGDFLHAAHREQQEYHRQLREKEQREIKKKSQQTFVSEASRQALERRKADTCKRIFNHLLRMRETLVHPVSGTTMAAPQHKSTFVLYALVGEELEPVQESKPQRGPDTSWNAFVMPLPAGRVRLADVQKAFPLGGSFHFAFRCEDGAYLDLTNPEAAVPFCGRKILARITPLDEEPTVEYLHYEEPRQAAPASIPAKLRTDSYGSSSERRRDDYEEFESTTYESQDEEPSAPVVRSPKARKEQGERDWNNYQNGYQDTEDGRFGREDRFDSIGSASRQSEWTGAGKDAQAYLRKQTEQAYDFAKKISIEDAKKGASETAKKAKKWGGSLLSSISATISNASTNVSKSETIQVGGVSVQVVRLLAEGAYAQVLLVRSATNETFALKRILCQSQEVENDVQMELQVFRSVKHLNIMPLVEFAEARVQQGMEFYFLVPYFERGSLWDAINAACQDIKPHNILLSSSSTGEDFLAYIPVVTDFGSCAPIRVEVNSRRNSLELQDEANRKSSAPYRAPELFEPTVDVALDGQSDVWSLGCVLYAMAFGTSPFEHPREGFMKLACLNGRVSFPPEQGGVVLHRGTQFTTEFCDFIRDMLHTNPEERPSVLDALEFTEELLNDEMQR</sequence>
<evidence type="ECO:0000313" key="5">
    <source>
        <dbReference type="Proteomes" id="UP000198211"/>
    </source>
</evidence>
<keyword evidence="4" id="KW-0808">Transferase</keyword>
<dbReference type="PANTHER" id="PTHR22967">
    <property type="entry name" value="SERINE/THREONINE PROTEIN KINASE"/>
    <property type="match status" value="1"/>
</dbReference>
<keyword evidence="1" id="KW-0547">Nucleotide-binding</keyword>
<dbReference type="AlphaFoldDB" id="A0A225X216"/>
<feature type="region of interest" description="Disordered" evidence="2">
    <location>
        <begin position="76"/>
        <end position="102"/>
    </location>
</feature>
<comment type="caution">
    <text evidence="4">The sequence shown here is derived from an EMBL/GenBank/DDBJ whole genome shotgun (WGS) entry which is preliminary data.</text>
</comment>
<dbReference type="SUPFAM" id="SSF56112">
    <property type="entry name" value="Protein kinase-like (PK-like)"/>
    <property type="match status" value="1"/>
</dbReference>
<protein>
    <submittedName>
        <fullName evidence="4">NAK/MPSK protein kinase</fullName>
    </submittedName>
</protein>
<proteinExistence type="predicted"/>
<accession>A0A225X216</accession>
<evidence type="ECO:0000259" key="3">
    <source>
        <dbReference type="PROSITE" id="PS50011"/>
    </source>
</evidence>
<dbReference type="GO" id="GO:0005737">
    <property type="term" value="C:cytoplasm"/>
    <property type="evidence" value="ECO:0007669"/>
    <property type="project" value="TreeGrafter"/>
</dbReference>
<organism evidence="4 5">
    <name type="scientific">Phytophthora megakarya</name>
    <dbReference type="NCBI Taxonomy" id="4795"/>
    <lineage>
        <taxon>Eukaryota</taxon>
        <taxon>Sar</taxon>
        <taxon>Stramenopiles</taxon>
        <taxon>Oomycota</taxon>
        <taxon>Peronosporomycetes</taxon>
        <taxon>Peronosporales</taxon>
        <taxon>Peronosporaceae</taxon>
        <taxon>Phytophthora</taxon>
    </lineage>
</organism>